<sequence length="772" mass="86792">MKKLIKILVSLTFLSTPVTTVVSCGNKNNGQDEPIKDLTDLQNQMKSGAEMMSKLIIASKHENLNYNLNEILSMYLTPTPTALKMPVTYKYNDNDINFSTSLNKYKSLLAPSLEKINNDNYSGVFASYVMGMYDDNFYTNIAQKGNFEDSFNTTGGTGFNKSSDNELGILAGFNKNYKLSSDENRRNLAWGIQDTGALTNYLLDKGYDGAFPGDTNGTSSPKSASSDSKGGTNGSGYLYYNSIVSNGKGAYNANKIKNNKVISKLPEDLNYKSRNTKDSEDKYSSEVNGMKFNKIGSLLSNTAGEQNINGYINNISSLKSSITESDFGSESLLNFINFMTPILTKKANQTELIMQYVAYGLIYNAMDVINGIQKNSDMKDYLISKGFDQNIFDKLINVRKPLNDALDLLSPDTNKISITSIYNNNDDDTNKDQLDNLQNVSSFLKQLQVVQNKLNTDEEKLEFTNKVFLDKNNTFYNSYKIIIDGLSFFSFSINGMGLDAWKNVIGKNGDGGVNLLSLISNVYNKLANNDTKELLSTLKNQYKDIGLADLSRTQKLKLIKSLGYDSTNKKYTEDSYMYNAYNLITNQSIDGVKELDNLFSVLKDAVNGAMKEVHENALQYIYDEKYWKTSNVKVTSTDPSELNAKMEFTLEYNGVGDADSNADQQTKKVDVPENFNPYQTILKYQESYLSNDDLKSKVDTTKTSGEVLGKKQYNLTDDDLIKYDGKGENYKTVNHKYNLVWQNISNDVNNPHWVVVDIKSYNNENKEFYNLY</sequence>
<evidence type="ECO:0000256" key="1">
    <source>
        <dbReference type="SAM" id="SignalP"/>
    </source>
</evidence>
<dbReference type="PROSITE" id="PS51257">
    <property type="entry name" value="PROKAR_LIPOPROTEIN"/>
    <property type="match status" value="1"/>
</dbReference>
<evidence type="ECO:0000313" key="3">
    <source>
        <dbReference type="Proteomes" id="UP000203229"/>
    </source>
</evidence>
<protein>
    <recommendedName>
        <fullName evidence="4">Lipoprotein</fullName>
    </recommendedName>
</protein>
<dbReference type="KEGG" id="scou:SCORR_v1c06960"/>
<dbReference type="InterPro" id="IPR054816">
    <property type="entry name" value="Lipoprotein_mollicutes-type_CS"/>
</dbReference>
<evidence type="ECO:0008006" key="4">
    <source>
        <dbReference type="Google" id="ProtNLM"/>
    </source>
</evidence>
<dbReference type="Proteomes" id="UP000203229">
    <property type="component" value="Chromosome"/>
</dbReference>
<organism evidence="2 3">
    <name type="scientific">Spiroplasma corruscae</name>
    <dbReference type="NCBI Taxonomy" id="216934"/>
    <lineage>
        <taxon>Bacteria</taxon>
        <taxon>Bacillati</taxon>
        <taxon>Mycoplasmatota</taxon>
        <taxon>Mollicutes</taxon>
        <taxon>Entomoplasmatales</taxon>
        <taxon>Spiroplasmataceae</taxon>
        <taxon>Spiroplasma</taxon>
    </lineage>
</organism>
<proteinExistence type="predicted"/>
<name>A0A222EPK7_9MOLU</name>
<dbReference type="OrthoDB" id="388278at2"/>
<gene>
    <name evidence="2" type="ORF">SCORR_v1c06960</name>
</gene>
<feature type="signal peptide" evidence="1">
    <location>
        <begin position="1"/>
        <end position="20"/>
    </location>
</feature>
<dbReference type="NCBIfam" id="NF045726">
    <property type="entry name" value="XXplasma_LP"/>
    <property type="match status" value="1"/>
</dbReference>
<keyword evidence="3" id="KW-1185">Reference proteome</keyword>
<accession>A0A222EPK7</accession>
<keyword evidence="1" id="KW-0732">Signal</keyword>
<reference evidence="2 3" key="1">
    <citation type="submission" date="2017-07" db="EMBL/GenBank/DDBJ databases">
        <title>Complete genome sequence of Spiroplasma corruscae EC-1 (DSM 19793).</title>
        <authorList>
            <person name="Tsai Y.-M."/>
            <person name="Lo W.-S."/>
            <person name="Kuo C.-H."/>
        </authorList>
    </citation>
    <scope>NUCLEOTIDE SEQUENCE [LARGE SCALE GENOMIC DNA]</scope>
    <source>
        <strain evidence="2 3">EC-1</strain>
    </source>
</reference>
<dbReference type="RefSeq" id="WP_094049234.1">
    <property type="nucleotide sequence ID" value="NZ_CP022535.1"/>
</dbReference>
<dbReference type="EMBL" id="CP022535">
    <property type="protein sequence ID" value="ASP28468.1"/>
    <property type="molecule type" value="Genomic_DNA"/>
</dbReference>
<evidence type="ECO:0000313" key="2">
    <source>
        <dbReference type="EMBL" id="ASP28468.1"/>
    </source>
</evidence>
<dbReference type="AlphaFoldDB" id="A0A222EPK7"/>
<feature type="chain" id="PRO_5013370374" description="Lipoprotein" evidence="1">
    <location>
        <begin position="21"/>
        <end position="772"/>
    </location>
</feature>